<dbReference type="InterPro" id="IPR050700">
    <property type="entry name" value="YIM1/Zinc_Alcohol_DH_Fams"/>
</dbReference>
<dbReference type="CDD" id="cd05289">
    <property type="entry name" value="MDR_like_2"/>
    <property type="match status" value="1"/>
</dbReference>
<evidence type="ECO:0000313" key="2">
    <source>
        <dbReference type="EMBL" id="KAF7543963.1"/>
    </source>
</evidence>
<proteinExistence type="predicted"/>
<evidence type="ECO:0000259" key="1">
    <source>
        <dbReference type="SMART" id="SM00829"/>
    </source>
</evidence>
<dbReference type="AlphaFoldDB" id="A0A9P5H7E0"/>
<reference evidence="2" key="1">
    <citation type="submission" date="2020-03" db="EMBL/GenBank/DDBJ databases">
        <title>Draft Genome Sequence of Cylindrodendrum hubeiense.</title>
        <authorList>
            <person name="Buettner E."/>
            <person name="Kellner H."/>
        </authorList>
    </citation>
    <scope>NUCLEOTIDE SEQUENCE</scope>
    <source>
        <strain evidence="2">IHI 201604</strain>
    </source>
</reference>
<dbReference type="Gene3D" id="3.40.50.720">
    <property type="entry name" value="NAD(P)-binding Rossmann-like Domain"/>
    <property type="match status" value="1"/>
</dbReference>
<dbReference type="OrthoDB" id="3509362at2759"/>
<name>A0A9P5H7E0_9HYPO</name>
<organism evidence="2 3">
    <name type="scientific">Cylindrodendrum hubeiense</name>
    <dbReference type="NCBI Taxonomy" id="595255"/>
    <lineage>
        <taxon>Eukaryota</taxon>
        <taxon>Fungi</taxon>
        <taxon>Dikarya</taxon>
        <taxon>Ascomycota</taxon>
        <taxon>Pezizomycotina</taxon>
        <taxon>Sordariomycetes</taxon>
        <taxon>Hypocreomycetidae</taxon>
        <taxon>Hypocreales</taxon>
        <taxon>Nectriaceae</taxon>
        <taxon>Cylindrodendrum</taxon>
    </lineage>
</organism>
<dbReference type="GO" id="GO:0005739">
    <property type="term" value="C:mitochondrion"/>
    <property type="evidence" value="ECO:0007669"/>
    <property type="project" value="TreeGrafter"/>
</dbReference>
<dbReference type="Pfam" id="PF13602">
    <property type="entry name" value="ADH_zinc_N_2"/>
    <property type="match status" value="1"/>
</dbReference>
<dbReference type="PANTHER" id="PTHR11695:SF647">
    <property type="entry name" value="ENOYL REDUCTASE (ER) DOMAIN-CONTAINING PROTEIN"/>
    <property type="match status" value="1"/>
</dbReference>
<dbReference type="SMART" id="SM00829">
    <property type="entry name" value="PKS_ER"/>
    <property type="match status" value="1"/>
</dbReference>
<dbReference type="Gene3D" id="3.90.180.10">
    <property type="entry name" value="Medium-chain alcohol dehydrogenases, catalytic domain"/>
    <property type="match status" value="1"/>
</dbReference>
<dbReference type="SUPFAM" id="SSF51735">
    <property type="entry name" value="NAD(P)-binding Rossmann-fold domains"/>
    <property type="match status" value="1"/>
</dbReference>
<accession>A0A9P5H7E0</accession>
<dbReference type="InterPro" id="IPR020843">
    <property type="entry name" value="ER"/>
</dbReference>
<comment type="caution">
    <text evidence="2">The sequence shown here is derived from an EMBL/GenBank/DDBJ whole genome shotgun (WGS) entry which is preliminary data.</text>
</comment>
<dbReference type="InterPro" id="IPR036291">
    <property type="entry name" value="NAD(P)-bd_dom_sf"/>
</dbReference>
<keyword evidence="3" id="KW-1185">Reference proteome</keyword>
<dbReference type="SUPFAM" id="SSF50129">
    <property type="entry name" value="GroES-like"/>
    <property type="match status" value="1"/>
</dbReference>
<dbReference type="InterPro" id="IPR011032">
    <property type="entry name" value="GroES-like_sf"/>
</dbReference>
<dbReference type="EMBL" id="JAANBB010000329">
    <property type="protein sequence ID" value="KAF7543963.1"/>
    <property type="molecule type" value="Genomic_DNA"/>
</dbReference>
<protein>
    <recommendedName>
        <fullName evidence="1">Enoyl reductase (ER) domain-containing protein</fullName>
    </recommendedName>
</protein>
<dbReference type="Proteomes" id="UP000722485">
    <property type="component" value="Unassembled WGS sequence"/>
</dbReference>
<dbReference type="GO" id="GO:0016491">
    <property type="term" value="F:oxidoreductase activity"/>
    <property type="evidence" value="ECO:0007669"/>
    <property type="project" value="InterPro"/>
</dbReference>
<dbReference type="PANTHER" id="PTHR11695">
    <property type="entry name" value="ALCOHOL DEHYDROGENASE RELATED"/>
    <property type="match status" value="1"/>
</dbReference>
<gene>
    <name evidence="2" type="ORF">G7Z17_g10318</name>
</gene>
<sequence>MATTSLPTTIKAVLQPDPKSNHLILTTTPLPKLSDPQDYLIQVKAVCPCLDELTWEVKFPQLFTSSRERVPCTECAGVVVDGPADGPFKPGDEVFYRNDAWHTGTLREYSVVGTPYLALKPKTLSWTDAAATPLSALTAWQGLFEHGTLDKAAVHGDAAARKKNAKIRVLITGASGAVGGWAVQLATAAGAGAIVGVGSPSKASDMRQLGATELVDYTTQSVDKWAAENPAAREVDLILDCVGGPSMGNCWGAIKNGGTFLSVVGQPGASKPEGETKTLAKGEWFLVQPRGSDLAEIAQLVDAGKCKPLVDSVLPFEKFAEAFAKVESRKTNGKVVISVSN</sequence>
<feature type="domain" description="Enoyl reductase (ER)" evidence="1">
    <location>
        <begin position="19"/>
        <end position="337"/>
    </location>
</feature>
<evidence type="ECO:0000313" key="3">
    <source>
        <dbReference type="Proteomes" id="UP000722485"/>
    </source>
</evidence>